<dbReference type="AlphaFoldDB" id="A0AAF0J929"/>
<dbReference type="RefSeq" id="XP_060120396.1">
    <property type="nucleotide sequence ID" value="XM_060264413.1"/>
</dbReference>
<feature type="transmembrane region" description="Helical" evidence="6">
    <location>
        <begin position="281"/>
        <end position="314"/>
    </location>
</feature>
<dbReference type="GO" id="GO:0071765">
    <property type="term" value="P:nuclear inner membrane organization"/>
    <property type="evidence" value="ECO:0007669"/>
    <property type="project" value="InterPro"/>
</dbReference>
<evidence type="ECO:0000256" key="4">
    <source>
        <dbReference type="ARBA" id="ARBA00023136"/>
    </source>
</evidence>
<evidence type="ECO:0000313" key="8">
    <source>
        <dbReference type="EMBL" id="WFD37499.1"/>
    </source>
</evidence>
<keyword evidence="5" id="KW-0539">Nucleus</keyword>
<evidence type="ECO:0000259" key="7">
    <source>
        <dbReference type="Pfam" id="PF09779"/>
    </source>
</evidence>
<organism evidence="8 9">
    <name type="scientific">Malassezia japonica</name>
    <dbReference type="NCBI Taxonomy" id="223818"/>
    <lineage>
        <taxon>Eukaryota</taxon>
        <taxon>Fungi</taxon>
        <taxon>Dikarya</taxon>
        <taxon>Basidiomycota</taxon>
        <taxon>Ustilaginomycotina</taxon>
        <taxon>Malasseziomycetes</taxon>
        <taxon>Malasseziales</taxon>
        <taxon>Malasseziaceae</taxon>
        <taxon>Malassezia</taxon>
    </lineage>
</organism>
<comment type="subcellular location">
    <subcellularLocation>
        <location evidence="1">Nucleus inner membrane</location>
        <topology evidence="1">Multi-pass membrane protein</topology>
    </subcellularLocation>
</comment>
<accession>A0AAF0J929</accession>
<dbReference type="InterPro" id="IPR018617">
    <property type="entry name" value="Ima1_N"/>
</dbReference>
<protein>
    <recommendedName>
        <fullName evidence="7">Ima1 N-terminal domain-containing protein</fullName>
    </recommendedName>
</protein>
<proteinExistence type="predicted"/>
<feature type="transmembrane region" description="Helical" evidence="6">
    <location>
        <begin position="416"/>
        <end position="440"/>
    </location>
</feature>
<dbReference type="EMBL" id="CP119958">
    <property type="protein sequence ID" value="WFD37499.1"/>
    <property type="molecule type" value="Genomic_DNA"/>
</dbReference>
<evidence type="ECO:0000313" key="9">
    <source>
        <dbReference type="Proteomes" id="UP001217754"/>
    </source>
</evidence>
<dbReference type="GO" id="GO:0005637">
    <property type="term" value="C:nuclear inner membrane"/>
    <property type="evidence" value="ECO:0007669"/>
    <property type="project" value="UniProtKB-SubCell"/>
</dbReference>
<dbReference type="Pfam" id="PF09779">
    <property type="entry name" value="Ima1_N"/>
    <property type="match status" value="1"/>
</dbReference>
<dbReference type="PANTHER" id="PTHR28538:SF1">
    <property type="entry name" value="INTEGRAL INNER NUCLEAR MEMBRANE PROTEIN IMA1"/>
    <property type="match status" value="1"/>
</dbReference>
<dbReference type="GO" id="GO:0044732">
    <property type="term" value="C:mitotic spindle pole body"/>
    <property type="evidence" value="ECO:0007669"/>
    <property type="project" value="TreeGrafter"/>
</dbReference>
<dbReference type="GO" id="GO:0034506">
    <property type="term" value="C:chromosome, centromeric core domain"/>
    <property type="evidence" value="ECO:0007669"/>
    <property type="project" value="TreeGrafter"/>
</dbReference>
<keyword evidence="9" id="KW-1185">Reference proteome</keyword>
<keyword evidence="3 6" id="KW-1133">Transmembrane helix</keyword>
<evidence type="ECO:0000256" key="3">
    <source>
        <dbReference type="ARBA" id="ARBA00022989"/>
    </source>
</evidence>
<evidence type="ECO:0000256" key="6">
    <source>
        <dbReference type="SAM" id="Phobius"/>
    </source>
</evidence>
<evidence type="ECO:0000256" key="1">
    <source>
        <dbReference type="ARBA" id="ARBA00004473"/>
    </source>
</evidence>
<name>A0AAF0J929_9BASI</name>
<keyword evidence="4 6" id="KW-0472">Membrane</keyword>
<reference evidence="8" key="1">
    <citation type="submission" date="2023-03" db="EMBL/GenBank/DDBJ databases">
        <title>Mating type loci evolution in Malassezia.</title>
        <authorList>
            <person name="Coelho M.A."/>
        </authorList>
    </citation>
    <scope>NUCLEOTIDE SEQUENCE</scope>
    <source>
        <strain evidence="8">CBS 9431</strain>
    </source>
</reference>
<feature type="domain" description="Ima1 N-terminal" evidence="7">
    <location>
        <begin position="46"/>
        <end position="156"/>
    </location>
</feature>
<dbReference type="PANTHER" id="PTHR28538">
    <property type="entry name" value="INTEGRAL INNER NUCLEAR MEMBRANE PROTEIN IMA1"/>
    <property type="match status" value="1"/>
</dbReference>
<evidence type="ECO:0000256" key="2">
    <source>
        <dbReference type="ARBA" id="ARBA00022692"/>
    </source>
</evidence>
<keyword evidence="2 6" id="KW-0812">Transmembrane</keyword>
<evidence type="ECO:0000256" key="5">
    <source>
        <dbReference type="ARBA" id="ARBA00023242"/>
    </source>
</evidence>
<sequence>MKLRRLFAKAPAAHACHFCGQTSVLVPPYGDGDAQLARAQDRAARVSSGTPARWFCSACGSWNHRGADGEVLDVWERAMWDVGANESAFATPSKVHEEDHVFCRDCLTNQTIVTNLLANYLSGDEAADEGLLATLPEYKRSLEARYPIACEACAQKANARIASVDQRVQQQLLGSWVERHAAPRDVHDEAAAFQAAVRRWHWQQRHWALVQASGLGLGLYMAQHSTPDVVVAALCLGALMPTTYDPMWRRAEAIRRRNAHPVEHGLVVWKHTQQALWNIRFGLVLCVLTPVVPWIYVGSVAVLLQAMLVLHALARRRVTSPEPVRLVSREVTTPRKEAVGTDPLAAMSLGATRAAPPLDALLEPVPSAGEAMDIEDDTPPTLRFGPQRFPTAPSGLEDLFEERLALEPRTELREPAWHWTTSNLPLVAVLLLGVVLGLVLRND</sequence>
<dbReference type="InterPro" id="IPR042321">
    <property type="entry name" value="Ima1"/>
</dbReference>
<dbReference type="Proteomes" id="UP001217754">
    <property type="component" value="Chromosome 1"/>
</dbReference>
<dbReference type="GO" id="GO:0034992">
    <property type="term" value="C:microtubule organizing center attachment site"/>
    <property type="evidence" value="ECO:0007669"/>
    <property type="project" value="TreeGrafter"/>
</dbReference>
<dbReference type="GeneID" id="85224092"/>
<gene>
    <name evidence="8" type="ORF">MJAP1_000443</name>
</gene>